<name>A0A514CSL2_9CAUD</name>
<feature type="compositionally biased region" description="Basic and acidic residues" evidence="1">
    <location>
        <begin position="18"/>
        <end position="36"/>
    </location>
</feature>
<reference evidence="2 3" key="1">
    <citation type="submission" date="2019-06" db="EMBL/GenBank/DDBJ databases">
        <authorList>
            <person name="Kincaid V.D."/>
            <person name="Fuller A."/>
            <person name="Hodges K."/>
            <person name="Bansal M."/>
            <person name="Essig J."/>
            <person name="Johnson A."/>
        </authorList>
    </citation>
    <scope>NUCLEOTIDE SEQUENCE [LARGE SCALE GENOMIC DNA]</scope>
</reference>
<keyword evidence="3" id="KW-1185">Reference proteome</keyword>
<evidence type="ECO:0000256" key="1">
    <source>
        <dbReference type="SAM" id="MobiDB-lite"/>
    </source>
</evidence>
<dbReference type="KEGG" id="vg:56135926"/>
<evidence type="ECO:0000313" key="3">
    <source>
        <dbReference type="Proteomes" id="UP000320799"/>
    </source>
</evidence>
<organism evidence="2 3">
    <name type="scientific">Achromobacter phage Motura</name>
    <dbReference type="NCBI Taxonomy" id="2591403"/>
    <lineage>
        <taxon>Viruses</taxon>
        <taxon>Duplodnaviria</taxon>
        <taxon>Heunggongvirae</taxon>
        <taxon>Uroviricota</taxon>
        <taxon>Caudoviricetes</taxon>
        <taxon>Moturavirus</taxon>
        <taxon>Moturavirus motura</taxon>
    </lineage>
</organism>
<dbReference type="Proteomes" id="UP000320799">
    <property type="component" value="Segment"/>
</dbReference>
<dbReference type="GeneID" id="56135926"/>
<accession>A0A514CSL2</accession>
<dbReference type="EMBL" id="MN094788">
    <property type="protein sequence ID" value="QDH83469.1"/>
    <property type="molecule type" value="Genomic_DNA"/>
</dbReference>
<proteinExistence type="predicted"/>
<feature type="region of interest" description="Disordered" evidence="1">
    <location>
        <begin position="1"/>
        <end position="36"/>
    </location>
</feature>
<sequence>MKKAKKDPGALLKKKKKAAAEVETTTKKKKVDGKADKAVKIKKSVDDAKKLKKAEKVTKGNPEGKKSKADKGLTPLQKAQLAKKNGTAKPKAKRKPLPTWKAPSDLKRYAFEIRFTTEKDGMPGSTIKVTRYQGKIEADKDPRKMWDLATYDPQTVIGIAARLSLTLFHATGKPSSKGVPSRLQGKTEYILHGAVGPTKEGKIKAAIAKVFVEQANKKGKVVLVELDKKDYQTKKIRKVNKYFAGAFANVIAEAPKHERKRRKEADDE</sequence>
<evidence type="ECO:0000313" key="2">
    <source>
        <dbReference type="EMBL" id="QDH83469.1"/>
    </source>
</evidence>
<protein>
    <submittedName>
        <fullName evidence="2">Uncharacterized protein</fullName>
    </submittedName>
</protein>
<feature type="region of interest" description="Disordered" evidence="1">
    <location>
        <begin position="48"/>
        <end position="100"/>
    </location>
</feature>
<dbReference type="RefSeq" id="YP_009903650.1">
    <property type="nucleotide sequence ID" value="NC_049849.1"/>
</dbReference>
<feature type="compositionally biased region" description="Basic and acidic residues" evidence="1">
    <location>
        <begin position="48"/>
        <end position="71"/>
    </location>
</feature>